<gene>
    <name evidence="1" type="ORF">CG419_10135</name>
</gene>
<sequence length="69" mass="8076">MEHVLISMWLLAHVSIEKRAMAKIFFCHSPQLIKFKKRMPTEIAAKWPHDYSIVIAIKQTLVDMLLTLL</sequence>
<protein>
    <submittedName>
        <fullName evidence="1">Uncharacterized protein</fullName>
    </submittedName>
</protein>
<accession>A0AAC9UQT0</accession>
<evidence type="ECO:0000313" key="2">
    <source>
        <dbReference type="Proteomes" id="UP000199749"/>
    </source>
</evidence>
<dbReference type="EMBL" id="CP022474">
    <property type="protein sequence ID" value="ASN60956.1"/>
    <property type="molecule type" value="Genomic_DNA"/>
</dbReference>
<dbReference type="AlphaFoldDB" id="A0AAC9UQT0"/>
<dbReference type="Proteomes" id="UP000199749">
    <property type="component" value="Chromosome"/>
</dbReference>
<evidence type="ECO:0000313" key="1">
    <source>
        <dbReference type="EMBL" id="ASN60956.1"/>
    </source>
</evidence>
<organism evidence="1 2">
    <name type="scientific">Latilactobacillus curvatus</name>
    <name type="common">Lactobacillus curvatus</name>
    <dbReference type="NCBI Taxonomy" id="28038"/>
    <lineage>
        <taxon>Bacteria</taxon>
        <taxon>Bacillati</taxon>
        <taxon>Bacillota</taxon>
        <taxon>Bacilli</taxon>
        <taxon>Lactobacillales</taxon>
        <taxon>Lactobacillaceae</taxon>
        <taxon>Latilactobacillus</taxon>
    </lineage>
</organism>
<proteinExistence type="predicted"/>
<reference evidence="1 2" key="1">
    <citation type="submission" date="2017-07" db="EMBL/GenBank/DDBJ databases">
        <title>Lactobacillus curvatus MRS6 whole genome.</title>
        <authorList>
            <person name="Jans C."/>
            <person name="Lagler S."/>
            <person name="Lacroix C."/>
            <person name="Meile L."/>
            <person name="Stevens M.J.A."/>
        </authorList>
    </citation>
    <scope>NUCLEOTIDE SEQUENCE [LARGE SCALE GENOMIC DNA]</scope>
    <source>
        <strain evidence="1 2">MRS6</strain>
    </source>
</reference>
<name>A0AAC9UQT0_LATCU</name>